<evidence type="ECO:0000256" key="1">
    <source>
        <dbReference type="SAM" id="MobiDB-lite"/>
    </source>
</evidence>
<protein>
    <submittedName>
        <fullName evidence="2">Uncharacterized protein</fullName>
    </submittedName>
</protein>
<evidence type="ECO:0000313" key="3">
    <source>
        <dbReference type="Proteomes" id="UP000053271"/>
    </source>
</evidence>
<evidence type="ECO:0000313" key="2">
    <source>
        <dbReference type="EMBL" id="KUN38014.1"/>
    </source>
</evidence>
<feature type="region of interest" description="Disordered" evidence="1">
    <location>
        <begin position="62"/>
        <end position="81"/>
    </location>
</feature>
<dbReference type="Pfam" id="PF19766">
    <property type="entry name" value="DUF6253"/>
    <property type="match status" value="1"/>
</dbReference>
<accession>A0A101QXP0</accession>
<name>A0A101QXP0_9ACTN</name>
<reference evidence="2 3" key="1">
    <citation type="submission" date="2015-10" db="EMBL/GenBank/DDBJ databases">
        <title>Draft genome sequence of Streptomyces longwoodensis DSM 41677, type strain for the species Streptomyces longwoodensis.</title>
        <authorList>
            <person name="Ruckert C."/>
            <person name="Winkler A."/>
            <person name="Kalinowski J."/>
            <person name="Kampfer P."/>
            <person name="Glaeser S."/>
        </authorList>
    </citation>
    <scope>NUCLEOTIDE SEQUENCE [LARGE SCALE GENOMIC DNA]</scope>
    <source>
        <strain evidence="2 3">DSM 41677</strain>
    </source>
</reference>
<keyword evidence="3" id="KW-1185">Reference proteome</keyword>
<dbReference type="InterPro" id="IPR046220">
    <property type="entry name" value="DUF6253"/>
</dbReference>
<dbReference type="EMBL" id="LMWS01000017">
    <property type="protein sequence ID" value="KUN38014.1"/>
    <property type="molecule type" value="Genomic_DNA"/>
</dbReference>
<gene>
    <name evidence="2" type="ORF">AQJ30_14130</name>
</gene>
<dbReference type="Proteomes" id="UP000053271">
    <property type="component" value="Unassembled WGS sequence"/>
</dbReference>
<organism evidence="2 3">
    <name type="scientific">Streptomyces longwoodensis</name>
    <dbReference type="NCBI Taxonomy" id="68231"/>
    <lineage>
        <taxon>Bacteria</taxon>
        <taxon>Bacillati</taxon>
        <taxon>Actinomycetota</taxon>
        <taxon>Actinomycetes</taxon>
        <taxon>Kitasatosporales</taxon>
        <taxon>Streptomycetaceae</taxon>
        <taxon>Streptomyces</taxon>
    </lineage>
</organism>
<proteinExistence type="predicted"/>
<dbReference type="GeneID" id="91425738"/>
<dbReference type="RefSeq" id="WP_067233289.1">
    <property type="nucleotide sequence ID" value="NZ_KQ948552.1"/>
</dbReference>
<dbReference type="STRING" id="68231.AQJ30_14130"/>
<comment type="caution">
    <text evidence="2">The sequence shown here is derived from an EMBL/GenBank/DDBJ whole genome shotgun (WGS) entry which is preliminary data.</text>
</comment>
<dbReference type="AlphaFoldDB" id="A0A101QXP0"/>
<sequence length="81" mass="8513">MSLVAADGHVALFTTPEGDSYSLPLVCWRDDGTGVHGLVLHRGSLRQAELVPGFRRYAHGSEAAPSFAPGEPQRRLAGAAG</sequence>